<name>A0A8J8T518_HALGN</name>
<accession>A0A8J8T518</accession>
<reference evidence="1" key="1">
    <citation type="submission" date="2019-06" db="EMBL/GenBank/DDBJ databases">
        <authorList>
            <person name="Zheng W."/>
        </authorList>
    </citation>
    <scope>NUCLEOTIDE SEQUENCE</scope>
    <source>
        <strain evidence="1">QDHG01</strain>
    </source>
</reference>
<comment type="caution">
    <text evidence="1">The sequence shown here is derived from an EMBL/GenBank/DDBJ whole genome shotgun (WGS) entry which is preliminary data.</text>
</comment>
<proteinExistence type="predicted"/>
<protein>
    <submittedName>
        <fullName evidence="1">Uncharacterized protein</fullName>
    </submittedName>
</protein>
<keyword evidence="2" id="KW-1185">Reference proteome</keyword>
<gene>
    <name evidence="1" type="ORF">FGO68_gene7730</name>
</gene>
<dbReference type="Proteomes" id="UP000785679">
    <property type="component" value="Unassembled WGS sequence"/>
</dbReference>
<dbReference type="EMBL" id="RRYP01005467">
    <property type="protein sequence ID" value="TNV82010.1"/>
    <property type="molecule type" value="Genomic_DNA"/>
</dbReference>
<dbReference type="OrthoDB" id="10033168at2759"/>
<dbReference type="AlphaFoldDB" id="A0A8J8T518"/>
<evidence type="ECO:0000313" key="1">
    <source>
        <dbReference type="EMBL" id="TNV82010.1"/>
    </source>
</evidence>
<organism evidence="1 2">
    <name type="scientific">Halteria grandinella</name>
    <dbReference type="NCBI Taxonomy" id="5974"/>
    <lineage>
        <taxon>Eukaryota</taxon>
        <taxon>Sar</taxon>
        <taxon>Alveolata</taxon>
        <taxon>Ciliophora</taxon>
        <taxon>Intramacronucleata</taxon>
        <taxon>Spirotrichea</taxon>
        <taxon>Stichotrichia</taxon>
        <taxon>Sporadotrichida</taxon>
        <taxon>Halteriidae</taxon>
        <taxon>Halteria</taxon>
    </lineage>
</organism>
<evidence type="ECO:0000313" key="2">
    <source>
        <dbReference type="Proteomes" id="UP000785679"/>
    </source>
</evidence>
<sequence>MSFALSRDSSSIDEYVVTGRNDAGDIIVSYIHSYTSGAVIQQYDKIRKCKTHWKRKCWNEYIPRALNIDEIMVIQNGLLSNGYGYLLNQVEQMRNSLEFQQVFPPAQASEHDYLELEQSNDDLLKESIEGSFIALKNDYEAKQQSQAVERITKLGFKTFQQDMEIFYIKNLLVSRYPAFIDNLLANRHIPVKHLANIKEFFELTEYMDFGTWQSYRAMYSATNTSETNYLCILASRSSETKISIYMAILQNSFELAPDLLILKSSKSSWGGLFKKTSTKIVEVPHLLSPDDLDTLCDFFDLIAMQRFMDHFQRQVLAYDRYFDSFALTGEGNDTNGTVSVNILDVIDKSIDIFKKIFSSSKKSEIIANYTSLGFDRFEAKTNIISHKGIKEAMIDKYLDYIARQVEVPANKKQAFLETLQLVTWMEAGTWNLQTTSLTPDNSGVAKSICLMHTQDQVTGKYTFFTADTQADFHVGNDMFVWRRQKSKMGGTFTKDEQSIEYRPHRLSIEDVEVVMTFFDLIALKKYRGFLAPFNSTM</sequence>